<gene>
    <name evidence="1" type="ORF">TWF696_003776</name>
</gene>
<keyword evidence="2" id="KW-1185">Reference proteome</keyword>
<name>A0AAV9V4A1_9PEZI</name>
<proteinExistence type="predicted"/>
<evidence type="ECO:0000313" key="1">
    <source>
        <dbReference type="EMBL" id="KAK6354636.1"/>
    </source>
</evidence>
<accession>A0AAV9V4A1</accession>
<protein>
    <submittedName>
        <fullName evidence="1">Uncharacterized protein</fullName>
    </submittedName>
</protein>
<reference evidence="1 2" key="1">
    <citation type="submission" date="2019-10" db="EMBL/GenBank/DDBJ databases">
        <authorList>
            <person name="Palmer J.M."/>
        </authorList>
    </citation>
    <scope>NUCLEOTIDE SEQUENCE [LARGE SCALE GENOMIC DNA]</scope>
    <source>
        <strain evidence="1 2">TWF696</strain>
    </source>
</reference>
<sequence length="168" mass="19485">MSVAELQKANVRCTKIGIQELEESYFEKTYSHVLGPECSYNLWKPIIWADNPNTLSGMDLTTSGTPLWRSSYAHDCWISHKAYKLKEALYKNSTIFKNMIDYDEKDFDNFYLRPCCMASTHFWWWLEKMIRHGLVEGEDVDALPEVMFREIAVGSGLARKVKVEEAEG</sequence>
<dbReference type="Proteomes" id="UP001375240">
    <property type="component" value="Unassembled WGS sequence"/>
</dbReference>
<organism evidence="1 2">
    <name type="scientific">Orbilia brochopaga</name>
    <dbReference type="NCBI Taxonomy" id="3140254"/>
    <lineage>
        <taxon>Eukaryota</taxon>
        <taxon>Fungi</taxon>
        <taxon>Dikarya</taxon>
        <taxon>Ascomycota</taxon>
        <taxon>Pezizomycotina</taxon>
        <taxon>Orbiliomycetes</taxon>
        <taxon>Orbiliales</taxon>
        <taxon>Orbiliaceae</taxon>
        <taxon>Orbilia</taxon>
    </lineage>
</organism>
<dbReference type="AlphaFoldDB" id="A0AAV9V4A1"/>
<comment type="caution">
    <text evidence="1">The sequence shown here is derived from an EMBL/GenBank/DDBJ whole genome shotgun (WGS) entry which is preliminary data.</text>
</comment>
<evidence type="ECO:0000313" key="2">
    <source>
        <dbReference type="Proteomes" id="UP001375240"/>
    </source>
</evidence>
<dbReference type="EMBL" id="JAVHNQ010000002">
    <property type="protein sequence ID" value="KAK6354636.1"/>
    <property type="molecule type" value="Genomic_DNA"/>
</dbReference>